<keyword evidence="2" id="KW-0378">Hydrolase</keyword>
<name>A0A6M3J0B1_9ZZZZ</name>
<proteinExistence type="predicted"/>
<dbReference type="Pfam" id="PF07486">
    <property type="entry name" value="Hydrolase_2"/>
    <property type="match status" value="1"/>
</dbReference>
<protein>
    <submittedName>
        <fullName evidence="2">Putative cell wall hydrolase</fullName>
    </submittedName>
</protein>
<evidence type="ECO:0000259" key="1">
    <source>
        <dbReference type="Pfam" id="PF07486"/>
    </source>
</evidence>
<dbReference type="Gene3D" id="1.10.10.2520">
    <property type="entry name" value="Cell wall hydrolase SleB, domain 1"/>
    <property type="match status" value="1"/>
</dbReference>
<sequence>MEQREREELCVALIVATEARGEPLRGQIAVAWTIKNRAAKPRWWGKTIIEVATKPGQYDGYTAAVKQGIFEALKIVNDQHLWVARGVLAGLIQEPEETDKATHYFNPKAVTHAPDWSKKLPFAGSIGNHDFYVEA</sequence>
<dbReference type="InterPro" id="IPR011105">
    <property type="entry name" value="Cell_wall_hydrolase_SleB"/>
</dbReference>
<dbReference type="EMBL" id="MT141474">
    <property type="protein sequence ID" value="QJA62551.1"/>
    <property type="molecule type" value="Genomic_DNA"/>
</dbReference>
<dbReference type="GO" id="GO:0016787">
    <property type="term" value="F:hydrolase activity"/>
    <property type="evidence" value="ECO:0007669"/>
    <property type="project" value="UniProtKB-KW"/>
</dbReference>
<reference evidence="2" key="1">
    <citation type="submission" date="2020-03" db="EMBL/GenBank/DDBJ databases">
        <title>The deep terrestrial virosphere.</title>
        <authorList>
            <person name="Holmfeldt K."/>
            <person name="Nilsson E."/>
            <person name="Simone D."/>
            <person name="Lopez-Fernandez M."/>
            <person name="Wu X."/>
            <person name="de Brujin I."/>
            <person name="Lundin D."/>
            <person name="Andersson A."/>
            <person name="Bertilsson S."/>
            <person name="Dopson M."/>
        </authorList>
    </citation>
    <scope>NUCLEOTIDE SEQUENCE</scope>
    <source>
        <strain evidence="2">MM415B00764</strain>
    </source>
</reference>
<accession>A0A6M3J0B1</accession>
<dbReference type="AlphaFoldDB" id="A0A6M3J0B1"/>
<gene>
    <name evidence="2" type="ORF">MM415B00764_0017</name>
</gene>
<evidence type="ECO:0000313" key="2">
    <source>
        <dbReference type="EMBL" id="QJA62551.1"/>
    </source>
</evidence>
<dbReference type="Gene3D" id="6.20.240.60">
    <property type="match status" value="1"/>
</dbReference>
<feature type="domain" description="Cell wall hydrolase SleB" evidence="1">
    <location>
        <begin position="21"/>
        <end position="132"/>
    </location>
</feature>
<dbReference type="InterPro" id="IPR042047">
    <property type="entry name" value="SleB_dom1"/>
</dbReference>
<organism evidence="2">
    <name type="scientific">viral metagenome</name>
    <dbReference type="NCBI Taxonomy" id="1070528"/>
    <lineage>
        <taxon>unclassified sequences</taxon>
        <taxon>metagenomes</taxon>
        <taxon>organismal metagenomes</taxon>
    </lineage>
</organism>